<organism evidence="4 5">
    <name type="scientific">[Emmonsia] crescens</name>
    <dbReference type="NCBI Taxonomy" id="73230"/>
    <lineage>
        <taxon>Eukaryota</taxon>
        <taxon>Fungi</taxon>
        <taxon>Dikarya</taxon>
        <taxon>Ascomycota</taxon>
        <taxon>Pezizomycotina</taxon>
        <taxon>Eurotiomycetes</taxon>
        <taxon>Eurotiomycetidae</taxon>
        <taxon>Onygenales</taxon>
        <taxon>Ajellomycetaceae</taxon>
        <taxon>Emergomyces</taxon>
    </lineage>
</organism>
<evidence type="ECO:0000259" key="3">
    <source>
        <dbReference type="Pfam" id="PF13600"/>
    </source>
</evidence>
<dbReference type="Pfam" id="PF13600">
    <property type="entry name" value="DUF4140"/>
    <property type="match status" value="1"/>
</dbReference>
<protein>
    <recommendedName>
        <fullName evidence="6">DUF4139 domain-containing protein</fullName>
    </recommendedName>
</protein>
<dbReference type="PANTHER" id="PTHR31005:SF8">
    <property type="entry name" value="DUF4139 DOMAIN-CONTAINING PROTEIN"/>
    <property type="match status" value="1"/>
</dbReference>
<reference evidence="5" key="1">
    <citation type="journal article" date="2015" name="PLoS Genet.">
        <title>The dynamic genome and transcriptome of the human fungal pathogen Blastomyces and close relative Emmonsia.</title>
        <authorList>
            <person name="Munoz J.F."/>
            <person name="Gauthier G.M."/>
            <person name="Desjardins C.A."/>
            <person name="Gallo J.E."/>
            <person name="Holder J."/>
            <person name="Sullivan T.D."/>
            <person name="Marty A.J."/>
            <person name="Carmen J.C."/>
            <person name="Chen Z."/>
            <person name="Ding L."/>
            <person name="Gujja S."/>
            <person name="Magrini V."/>
            <person name="Misas E."/>
            <person name="Mitreva M."/>
            <person name="Priest M."/>
            <person name="Saif S."/>
            <person name="Whiston E.A."/>
            <person name="Young S."/>
            <person name="Zeng Q."/>
            <person name="Goldman W.E."/>
            <person name="Mardis E.R."/>
            <person name="Taylor J.W."/>
            <person name="McEwen J.G."/>
            <person name="Clay O.K."/>
            <person name="Klein B.S."/>
            <person name="Cuomo C.A."/>
        </authorList>
    </citation>
    <scope>NUCLEOTIDE SEQUENCE [LARGE SCALE GENOMIC DNA]</scope>
    <source>
        <strain evidence="5">UAMH 3008</strain>
    </source>
</reference>
<evidence type="ECO:0000313" key="5">
    <source>
        <dbReference type="Proteomes" id="UP000034164"/>
    </source>
</evidence>
<evidence type="ECO:0008006" key="6">
    <source>
        <dbReference type="Google" id="ProtNLM"/>
    </source>
</evidence>
<dbReference type="VEuPathDB" id="FungiDB:EMCG_08338"/>
<sequence length="772" mass="84877">MATDTVHTAEISLVDTPTKSVTLGPERATIVREILGVPIKLGPNEITIYGVDPQVDPDSIRVSGQGPGTITDIQTTTLTQRNPFEELFPGCEVECEDIDVDEEDPDDNFGVDRSELSIAEKELKALDSDLAAAHRERQTANKSLEFLDDYGKTIMAGDVPVVKLEEYLRIYQHQLSTLGDINYHCDDKINEISEKRKRVSRKVNKLVAAFNQARDAAAKPERENRKRKLHERSIVVAEKRTRRNDHLKFYPQQVGVVTLFLDGFSKLTPNSSRRNSTASATDAPERIGKIDLSLTYVTKKAAWLPCYELNLTTLTSTGKGVYLAEYHNSSSEVWRDAKLALSTSETSFGGLGERLPLLKAWHLKLRKEKSEESSSIDSWRSGMENPAEINARLVLEQAAFIKKNTSNRPAINPNIISPNPLMHKMSYQPGSVTESRLPDQFAQRQALQQQQHRHMQQMQQQQQAQLTNIAQSQRMLPLPPASAPAPVSPPPVPVPAMSGGPQGAQAVEDDDITVEGDSIDPAAVFSDSSNALTFQETSRQDYGLTTSYDIPGQRTLRPSPLKRRHVIAELAFPKVEFSYVIIPKLRPAAFLRAKVFNTSSLTLLRGQAGLTLDGTFMGIAVLPGSRPNTTFSLSLGVDPGIQVAYAKPSVKRVSGGFFAGGLETAIFTRSCRITNTKSTAISLVLLDQVPVSENESLQVNILEPKGLDKEGDSATVALDSSAVKAGWGSGRVTRLKGGEIMWQLTVEKGMEVKLTLVYEAKMPIGQRIIGVD</sequence>
<dbReference type="Pfam" id="PF13598">
    <property type="entry name" value="DUF4139"/>
    <property type="match status" value="1"/>
</dbReference>
<evidence type="ECO:0000259" key="2">
    <source>
        <dbReference type="Pfam" id="PF13598"/>
    </source>
</evidence>
<name>A0A0G2I646_9EURO</name>
<feature type="domain" description="DUF4139" evidence="2">
    <location>
        <begin position="292"/>
        <end position="763"/>
    </location>
</feature>
<feature type="region of interest" description="Disordered" evidence="1">
    <location>
        <begin position="444"/>
        <end position="466"/>
    </location>
</feature>
<comment type="caution">
    <text evidence="4">The sequence shown here is derived from an EMBL/GenBank/DDBJ whole genome shotgun (WGS) entry which is preliminary data.</text>
</comment>
<evidence type="ECO:0000256" key="1">
    <source>
        <dbReference type="SAM" id="MobiDB-lite"/>
    </source>
</evidence>
<dbReference type="InterPro" id="IPR025554">
    <property type="entry name" value="DUF4140"/>
</dbReference>
<gene>
    <name evidence="4" type="ORF">EMCG_08338</name>
</gene>
<dbReference type="InterPro" id="IPR011935">
    <property type="entry name" value="CHP02231"/>
</dbReference>
<dbReference type="InterPro" id="IPR037291">
    <property type="entry name" value="DUF4139"/>
</dbReference>
<evidence type="ECO:0000313" key="4">
    <source>
        <dbReference type="EMBL" id="KKZ65928.1"/>
    </source>
</evidence>
<dbReference type="EMBL" id="LCZI01000560">
    <property type="protein sequence ID" value="KKZ65928.1"/>
    <property type="molecule type" value="Genomic_DNA"/>
</dbReference>
<proteinExistence type="predicted"/>
<dbReference type="PANTHER" id="PTHR31005">
    <property type="entry name" value="DUF4139 DOMAIN-CONTAINING PROTEIN"/>
    <property type="match status" value="1"/>
</dbReference>
<dbReference type="OrthoDB" id="10068793at2759"/>
<accession>A0A0G2I646</accession>
<dbReference type="AlphaFoldDB" id="A0A0G2I646"/>
<feature type="domain" description="DUF4140" evidence="3">
    <location>
        <begin position="21"/>
        <end position="147"/>
    </location>
</feature>
<dbReference type="Proteomes" id="UP000034164">
    <property type="component" value="Unassembled WGS sequence"/>
</dbReference>